<reference evidence="2 3" key="1">
    <citation type="journal article" date="2023" name="Genes (Basel)">
        <title>Chromosome-Level Genome Assembly and Circadian Gene Repertoire of the Patagonia Blennie Eleginops maclovinus-The Closest Ancestral Proxy of Antarctic Cryonotothenioids.</title>
        <authorList>
            <person name="Cheng C.C."/>
            <person name="Rivera-Colon A.G."/>
            <person name="Minhas B.F."/>
            <person name="Wilson L."/>
            <person name="Rayamajhi N."/>
            <person name="Vargas-Chacoff L."/>
            <person name="Catchen J.M."/>
        </authorList>
    </citation>
    <scope>NUCLEOTIDE SEQUENCE [LARGE SCALE GENOMIC DNA]</scope>
    <source>
        <strain evidence="2">JMC-PN-2008</strain>
    </source>
</reference>
<reference evidence="2 3" key="2">
    <citation type="journal article" date="2023" name="Mol. Biol. Evol.">
        <title>Genomics of Secondarily Temperate Adaptation in the Only Non-Antarctic Icefish.</title>
        <authorList>
            <person name="Rivera-Colon A.G."/>
            <person name="Rayamajhi N."/>
            <person name="Minhas B.F."/>
            <person name="Madrigal G."/>
            <person name="Bilyk K.T."/>
            <person name="Yoon V."/>
            <person name="Hune M."/>
            <person name="Gregory S."/>
            <person name="Cheng C.H.C."/>
            <person name="Catchen J.M."/>
        </authorList>
    </citation>
    <scope>NUCLEOTIDE SEQUENCE [LARGE SCALE GENOMIC DNA]</scope>
    <source>
        <strain evidence="2">JMC-PN-2008</strain>
    </source>
</reference>
<keyword evidence="3" id="KW-1185">Reference proteome</keyword>
<dbReference type="AlphaFoldDB" id="A0AAN7Y166"/>
<evidence type="ECO:0000313" key="3">
    <source>
        <dbReference type="Proteomes" id="UP001346869"/>
    </source>
</evidence>
<comment type="caution">
    <text evidence="2">The sequence shown here is derived from an EMBL/GenBank/DDBJ whole genome shotgun (WGS) entry which is preliminary data.</text>
</comment>
<evidence type="ECO:0000256" key="1">
    <source>
        <dbReference type="SAM" id="MobiDB-lite"/>
    </source>
</evidence>
<name>A0AAN7Y166_ELEMC</name>
<accession>A0AAN7Y166</accession>
<protein>
    <submittedName>
        <fullName evidence="2">Uncharacterized protein</fullName>
    </submittedName>
</protein>
<dbReference type="Proteomes" id="UP001346869">
    <property type="component" value="Unassembled WGS sequence"/>
</dbReference>
<evidence type="ECO:0000313" key="2">
    <source>
        <dbReference type="EMBL" id="KAK5873871.1"/>
    </source>
</evidence>
<feature type="region of interest" description="Disordered" evidence="1">
    <location>
        <begin position="1"/>
        <end position="46"/>
    </location>
</feature>
<dbReference type="EMBL" id="JAUZQC010000003">
    <property type="protein sequence ID" value="KAK5873871.1"/>
    <property type="molecule type" value="Genomic_DNA"/>
</dbReference>
<proteinExistence type="predicted"/>
<organism evidence="2 3">
    <name type="scientific">Eleginops maclovinus</name>
    <name type="common">Patagonian blennie</name>
    <name type="synonym">Eleginus maclovinus</name>
    <dbReference type="NCBI Taxonomy" id="56733"/>
    <lineage>
        <taxon>Eukaryota</taxon>
        <taxon>Metazoa</taxon>
        <taxon>Chordata</taxon>
        <taxon>Craniata</taxon>
        <taxon>Vertebrata</taxon>
        <taxon>Euteleostomi</taxon>
        <taxon>Actinopterygii</taxon>
        <taxon>Neopterygii</taxon>
        <taxon>Teleostei</taxon>
        <taxon>Neoteleostei</taxon>
        <taxon>Acanthomorphata</taxon>
        <taxon>Eupercaria</taxon>
        <taxon>Perciformes</taxon>
        <taxon>Notothenioidei</taxon>
        <taxon>Eleginopidae</taxon>
        <taxon>Eleginops</taxon>
    </lineage>
</organism>
<gene>
    <name evidence="2" type="ORF">PBY51_018873</name>
</gene>
<sequence>MRAEEGKDAAPCQGTPAGETAWDTLLHSSSVPTTPVPTKAPHSPGHDEVTWVLCQPHLSFSSPSYPPCGTPFPDGATYCTGYMHDRLVCEGQLM</sequence>